<feature type="region of interest" description="Disordered" evidence="7">
    <location>
        <begin position="66"/>
        <end position="90"/>
    </location>
</feature>
<dbReference type="SUPFAM" id="SSF54975">
    <property type="entry name" value="Acylphosphatase/BLUF domain-like"/>
    <property type="match status" value="1"/>
</dbReference>
<dbReference type="InterPro" id="IPR001792">
    <property type="entry name" value="Acylphosphatase-like_dom"/>
</dbReference>
<dbReference type="Pfam" id="PF00708">
    <property type="entry name" value="Acylphosphatase"/>
    <property type="match status" value="1"/>
</dbReference>
<sequence length="90" mass="9481">MSRVARHLIVTGKVQGVFFRDWTVAQATGLGLDGWVRNLPDGTVEILAAGDTAAVADLIRRAHDGPARAQVDGVTEAPADDPGTTGFARR</sequence>
<evidence type="ECO:0000256" key="4">
    <source>
        <dbReference type="PROSITE-ProRule" id="PRU00520"/>
    </source>
</evidence>
<dbReference type="EMBL" id="CP117411">
    <property type="protein sequence ID" value="WCT73523.1"/>
    <property type="molecule type" value="Genomic_DNA"/>
</dbReference>
<evidence type="ECO:0000256" key="1">
    <source>
        <dbReference type="ARBA" id="ARBA00005614"/>
    </source>
</evidence>
<dbReference type="InterPro" id="IPR036046">
    <property type="entry name" value="Acylphosphatase-like_dom_sf"/>
</dbReference>
<evidence type="ECO:0000256" key="7">
    <source>
        <dbReference type="SAM" id="MobiDB-lite"/>
    </source>
</evidence>
<dbReference type="EC" id="3.6.1.7" evidence="2 4"/>
<accession>A0ABY7TKP4</accession>
<evidence type="ECO:0000256" key="3">
    <source>
        <dbReference type="ARBA" id="ARBA00047645"/>
    </source>
</evidence>
<dbReference type="InterPro" id="IPR017968">
    <property type="entry name" value="Acylphosphatase_CS"/>
</dbReference>
<gene>
    <name evidence="9" type="ORF">PQ455_18250</name>
</gene>
<keyword evidence="10" id="KW-1185">Reference proteome</keyword>
<proteinExistence type="inferred from homology"/>
<evidence type="ECO:0000256" key="5">
    <source>
        <dbReference type="RuleBase" id="RU000553"/>
    </source>
</evidence>
<dbReference type="Gene3D" id="3.30.70.100">
    <property type="match status" value="1"/>
</dbReference>
<evidence type="ECO:0000313" key="9">
    <source>
        <dbReference type="EMBL" id="WCT73523.1"/>
    </source>
</evidence>
<name>A0ABY7TKP4_9SPHN</name>
<dbReference type="PROSITE" id="PS51160">
    <property type="entry name" value="ACYLPHOSPHATASE_3"/>
    <property type="match status" value="1"/>
</dbReference>
<dbReference type="PROSITE" id="PS00150">
    <property type="entry name" value="ACYLPHOSPHATASE_1"/>
    <property type="match status" value="1"/>
</dbReference>
<dbReference type="PANTHER" id="PTHR47268:SF4">
    <property type="entry name" value="ACYLPHOSPHATASE"/>
    <property type="match status" value="1"/>
</dbReference>
<protein>
    <recommendedName>
        <fullName evidence="2 4">Acylphosphatase</fullName>
        <ecNumber evidence="2 4">3.6.1.7</ecNumber>
    </recommendedName>
</protein>
<dbReference type="RefSeq" id="WP_273687813.1">
    <property type="nucleotide sequence ID" value="NZ_CP117411.1"/>
</dbReference>
<dbReference type="PRINTS" id="PR00112">
    <property type="entry name" value="ACYLPHPHTASE"/>
</dbReference>
<comment type="catalytic activity">
    <reaction evidence="3 4 5">
        <text>an acyl phosphate + H2O = a carboxylate + phosphate + H(+)</text>
        <dbReference type="Rhea" id="RHEA:14965"/>
        <dbReference type="ChEBI" id="CHEBI:15377"/>
        <dbReference type="ChEBI" id="CHEBI:15378"/>
        <dbReference type="ChEBI" id="CHEBI:29067"/>
        <dbReference type="ChEBI" id="CHEBI:43474"/>
        <dbReference type="ChEBI" id="CHEBI:59918"/>
        <dbReference type="EC" id="3.6.1.7"/>
    </reaction>
</comment>
<reference evidence="9 10" key="1">
    <citation type="submission" date="2023-02" db="EMBL/GenBank/DDBJ databases">
        <title>Genome sequence of Sphingomonas naphthae.</title>
        <authorList>
            <person name="Kim S."/>
            <person name="Heo J."/>
            <person name="Kwon S.-W."/>
        </authorList>
    </citation>
    <scope>NUCLEOTIDE SEQUENCE [LARGE SCALE GENOMIC DNA]</scope>
    <source>
        <strain evidence="9 10">KACC 18716</strain>
    </source>
</reference>
<evidence type="ECO:0000259" key="8">
    <source>
        <dbReference type="PROSITE" id="PS51160"/>
    </source>
</evidence>
<dbReference type="PANTHER" id="PTHR47268">
    <property type="entry name" value="ACYLPHOSPHATASE"/>
    <property type="match status" value="1"/>
</dbReference>
<keyword evidence="4 5" id="KW-0378">Hydrolase</keyword>
<feature type="domain" description="Acylphosphatase-like" evidence="8">
    <location>
        <begin position="5"/>
        <end position="90"/>
    </location>
</feature>
<dbReference type="Proteomes" id="UP001220395">
    <property type="component" value="Chromosome"/>
</dbReference>
<feature type="active site" evidence="4">
    <location>
        <position position="38"/>
    </location>
</feature>
<feature type="active site" evidence="4">
    <location>
        <position position="20"/>
    </location>
</feature>
<comment type="similarity">
    <text evidence="1 6">Belongs to the acylphosphatase family.</text>
</comment>
<evidence type="ECO:0000313" key="10">
    <source>
        <dbReference type="Proteomes" id="UP001220395"/>
    </source>
</evidence>
<organism evidence="9 10">
    <name type="scientific">Sphingomonas naphthae</name>
    <dbReference type="NCBI Taxonomy" id="1813468"/>
    <lineage>
        <taxon>Bacteria</taxon>
        <taxon>Pseudomonadati</taxon>
        <taxon>Pseudomonadota</taxon>
        <taxon>Alphaproteobacteria</taxon>
        <taxon>Sphingomonadales</taxon>
        <taxon>Sphingomonadaceae</taxon>
        <taxon>Sphingomonas</taxon>
    </lineage>
</organism>
<evidence type="ECO:0000256" key="2">
    <source>
        <dbReference type="ARBA" id="ARBA00012150"/>
    </source>
</evidence>
<evidence type="ECO:0000256" key="6">
    <source>
        <dbReference type="RuleBase" id="RU004168"/>
    </source>
</evidence>
<dbReference type="InterPro" id="IPR020456">
    <property type="entry name" value="Acylphosphatase"/>
</dbReference>
<dbReference type="PROSITE" id="PS00151">
    <property type="entry name" value="ACYLPHOSPHATASE_2"/>
    <property type="match status" value="1"/>
</dbReference>